<dbReference type="Proteomes" id="UP000199181">
    <property type="component" value="Unassembled WGS sequence"/>
</dbReference>
<sequence length="498" mass="52763">MPGLGANTWLGTLDEGWANSAVAKITFDGTQVYGSIDRAFRSYRLRSGEAGKLYLMEVEPALFPEGDCAVGTLRSLPREEAGAWVSAPPFSGAQPRVAADLCKANSPTPPMRKLDILIVHTPAVADAILQANNLIAELNQVFANSHVNVHAALVGVSQVAFNEAGRHHGIIQRELFCKHNDARIQCQANQGDPETPVLGRLDEVFALRDAVSADLVMMLIAQGATAKRTCGAATGAAPAEDDAGPSPGVDYSPFAFGVVGDSCAGGGSYTFAHEVGHLLGGEHDWRHANHGTGGGMYGYSRGYVSDGGAMDVMADRECTLANCFRVPVFSDPDLQHNGFPMGVRNELNGRLNPTAKLCRQTSDASGASYRRCAADMQCAVQQYASVVEGYRVPVSIPQMPPPGEVGAVRVTCPEGYMPGYNKILITPPSQGVVEYYTVAMRRVKYGDGTWQQFYSGPSASPLVRVSAESYVRARACNSGGCGPAVQSGMTARPGADCL</sequence>
<keyword evidence="2" id="KW-1185">Reference proteome</keyword>
<name>A0A1I0LD73_9BACT</name>
<dbReference type="Pfam" id="PF13688">
    <property type="entry name" value="Reprolysin_5"/>
    <property type="match status" value="1"/>
</dbReference>
<dbReference type="RefSeq" id="WP_177233853.1">
    <property type="nucleotide sequence ID" value="NZ_FOIJ01000025.1"/>
</dbReference>
<dbReference type="AlphaFoldDB" id="A0A1I0LD73"/>
<dbReference type="Gene3D" id="3.40.390.10">
    <property type="entry name" value="Collagenase (Catalytic Domain)"/>
    <property type="match status" value="1"/>
</dbReference>
<evidence type="ECO:0000313" key="1">
    <source>
        <dbReference type="EMBL" id="SEU38059.1"/>
    </source>
</evidence>
<reference evidence="2" key="1">
    <citation type="submission" date="2016-10" db="EMBL/GenBank/DDBJ databases">
        <authorList>
            <person name="Varghese N."/>
            <person name="Submissions S."/>
        </authorList>
    </citation>
    <scope>NUCLEOTIDE SEQUENCE [LARGE SCALE GENOMIC DNA]</scope>
    <source>
        <strain evidence="2">DSM 16858</strain>
    </source>
</reference>
<dbReference type="EMBL" id="FOIJ01000025">
    <property type="protein sequence ID" value="SEU38059.1"/>
    <property type="molecule type" value="Genomic_DNA"/>
</dbReference>
<dbReference type="GO" id="GO:0008237">
    <property type="term" value="F:metallopeptidase activity"/>
    <property type="evidence" value="ECO:0007669"/>
    <property type="project" value="InterPro"/>
</dbReference>
<proteinExistence type="predicted"/>
<organism evidence="1 2">
    <name type="scientific">Stigmatella erecta</name>
    <dbReference type="NCBI Taxonomy" id="83460"/>
    <lineage>
        <taxon>Bacteria</taxon>
        <taxon>Pseudomonadati</taxon>
        <taxon>Myxococcota</taxon>
        <taxon>Myxococcia</taxon>
        <taxon>Myxococcales</taxon>
        <taxon>Cystobacterineae</taxon>
        <taxon>Archangiaceae</taxon>
        <taxon>Stigmatella</taxon>
    </lineage>
</organism>
<dbReference type="SUPFAM" id="SSF55486">
    <property type="entry name" value="Metalloproteases ('zincins'), catalytic domain"/>
    <property type="match status" value="1"/>
</dbReference>
<protein>
    <submittedName>
        <fullName evidence="1">Metallo-peptidase family M12B Reprolysin-like</fullName>
    </submittedName>
</protein>
<evidence type="ECO:0000313" key="2">
    <source>
        <dbReference type="Proteomes" id="UP000199181"/>
    </source>
</evidence>
<accession>A0A1I0LD73</accession>
<gene>
    <name evidence="1" type="ORF">SAMN05443639_12570</name>
</gene>
<dbReference type="InterPro" id="IPR024079">
    <property type="entry name" value="MetalloPept_cat_dom_sf"/>
</dbReference>